<keyword evidence="2" id="KW-1185">Reference proteome</keyword>
<proteinExistence type="predicted"/>
<accession>A0ABN7SJJ6</accession>
<name>A0ABN7SJJ6_OIKDI</name>
<organism evidence="1 2">
    <name type="scientific">Oikopleura dioica</name>
    <name type="common">Tunicate</name>
    <dbReference type="NCBI Taxonomy" id="34765"/>
    <lineage>
        <taxon>Eukaryota</taxon>
        <taxon>Metazoa</taxon>
        <taxon>Chordata</taxon>
        <taxon>Tunicata</taxon>
        <taxon>Appendicularia</taxon>
        <taxon>Copelata</taxon>
        <taxon>Oikopleuridae</taxon>
        <taxon>Oikopleura</taxon>
    </lineage>
</organism>
<sequence length="214" mass="24796">MIVTIKDFDFHTANKGGVFYIDASVISNDDKFFPDGFSGEEIELRLPVSTKHQLEVEFLHLLEFRHTKKQLLIEIEREALQTLSEQMRNEPKAYIFRYTMPFQPEEEPSHDCPICGQENVFQSPSVLGWNLRTTPDDDVLTQPEQTGTIYINEDYQAVPPPKKVSEPLNNQMQAFSISALFCFCFSKFLLLKISDLSYFFVFSTQFLSGENKIW</sequence>
<evidence type="ECO:0000313" key="1">
    <source>
        <dbReference type="EMBL" id="CAG5099113.1"/>
    </source>
</evidence>
<reference evidence="1 2" key="1">
    <citation type="submission" date="2021-04" db="EMBL/GenBank/DDBJ databases">
        <authorList>
            <person name="Bliznina A."/>
        </authorList>
    </citation>
    <scope>NUCLEOTIDE SEQUENCE [LARGE SCALE GENOMIC DNA]</scope>
</reference>
<gene>
    <name evidence="1" type="ORF">OKIOD_LOCUS7821</name>
</gene>
<dbReference type="EMBL" id="OU015569">
    <property type="protein sequence ID" value="CAG5099113.1"/>
    <property type="molecule type" value="Genomic_DNA"/>
</dbReference>
<dbReference type="Proteomes" id="UP001158576">
    <property type="component" value="Chromosome XSR"/>
</dbReference>
<evidence type="ECO:0000313" key="2">
    <source>
        <dbReference type="Proteomes" id="UP001158576"/>
    </source>
</evidence>
<protein>
    <submittedName>
        <fullName evidence="1">Oidioi.mRNA.OKI2018_I69.XSR.g16263.t1.cds</fullName>
    </submittedName>
</protein>